<keyword evidence="1" id="KW-0175">Coiled coil</keyword>
<protein>
    <submittedName>
        <fullName evidence="2">Uncharacterized protein</fullName>
    </submittedName>
</protein>
<name>A0A1D8ND49_YARLL</name>
<dbReference type="KEGG" id="yli:2910633"/>
<dbReference type="SUPFAM" id="SSF48452">
    <property type="entry name" value="TPR-like"/>
    <property type="match status" value="1"/>
</dbReference>
<dbReference type="Gene3D" id="1.25.40.10">
    <property type="entry name" value="Tetratricopeptide repeat domain"/>
    <property type="match status" value="1"/>
</dbReference>
<reference evidence="2" key="1">
    <citation type="journal article" date="2016" name="PLoS ONE">
        <title>Sequence Assembly of Yarrowia lipolytica Strain W29/CLIB89 Shows Transposable Element Diversity.</title>
        <authorList>
            <person name="Magnan C."/>
            <person name="Yu J."/>
            <person name="Chang I."/>
            <person name="Jahn E."/>
            <person name="Kanomata Y."/>
            <person name="Wu J."/>
            <person name="Zeller M."/>
            <person name="Oakes M."/>
            <person name="Baldi P."/>
            <person name="Sandmeyer S."/>
        </authorList>
    </citation>
    <scope>NUCLEOTIDE SEQUENCE [LARGE SCALE GENOMIC DNA]</scope>
    <source>
        <strain evidence="2">CLIB89</strain>
    </source>
</reference>
<evidence type="ECO:0000313" key="3">
    <source>
        <dbReference type="EMBL" id="RDW27419.1"/>
    </source>
</evidence>
<dbReference type="InterPro" id="IPR011990">
    <property type="entry name" value="TPR-like_helical_dom_sf"/>
</dbReference>
<dbReference type="Proteomes" id="UP000182444">
    <property type="component" value="Chromosome 1D"/>
</dbReference>
<dbReference type="VEuPathDB" id="FungiDB:YALI1_D05370g"/>
<dbReference type="VEuPathDB" id="FungiDB:YALI0_D04290g"/>
<feature type="coiled-coil region" evidence="1">
    <location>
        <begin position="353"/>
        <end position="380"/>
    </location>
</feature>
<sequence length="388" mass="43312">MLRIHNTRMVTRLSGLLALQYRAMSSESKTRPPLEEVLPKKNTLRNYLFQHKVPLSYADVMKTYQSCYDDTSVPKKVTGQDLLSLQKILASHRKQTRTISPHGLALEHSVLETAAEMGNHMAIATLAGEILTATAKYEQAKASGNLDSAVDLEYSPEDIEHAQKLLMELSKNEFPLALKISGDVAFLVGKVDKAAELYSKCAELLAGDSSAVAASTQAECFRGIGIVAFQNYELAEARLAFDNCISMGGAKDHPDVHFYLGQMASEVSDYPRARFHYREAASKGFFDSFAPLGNLELYYFDDVTMAGHWFGLGAEMNEPSCLAGLFDVSMRKKEYSKAEGYKERIFAGNAEFVRSFKQSRDDLLKELEVYEKKQSEQDKEMTGGDLWK</sequence>
<accession>A0A1D8ND49</accession>
<proteinExistence type="predicted"/>
<dbReference type="eggNOG" id="ENOG502QU4R">
    <property type="taxonomic scope" value="Eukaryota"/>
</dbReference>
<evidence type="ECO:0000313" key="2">
    <source>
        <dbReference type="EMBL" id="AOW03564.1"/>
    </source>
</evidence>
<dbReference type="AlphaFoldDB" id="A0A1D8ND49"/>
<dbReference type="EMBL" id="KZ858963">
    <property type="protein sequence ID" value="RDW27419.1"/>
    <property type="molecule type" value="Genomic_DNA"/>
</dbReference>
<evidence type="ECO:0000313" key="4">
    <source>
        <dbReference type="Proteomes" id="UP000256601"/>
    </source>
</evidence>
<evidence type="ECO:0000256" key="1">
    <source>
        <dbReference type="SAM" id="Coils"/>
    </source>
</evidence>
<gene>
    <name evidence="3" type="ORF">B0I71DRAFT_129185</name>
    <name evidence="2" type="ORF">YALI1_D05370g</name>
</gene>
<dbReference type="EMBL" id="CP017556">
    <property type="protein sequence ID" value="AOW03564.1"/>
    <property type="molecule type" value="Genomic_DNA"/>
</dbReference>
<reference evidence="3 4" key="2">
    <citation type="submission" date="2018-07" db="EMBL/GenBank/DDBJ databases">
        <title>Draft Genome Assemblies for Five Robust Yarrowia lipolytica Strains Exhibiting High Lipid Production and Pentose Sugar Utilization and Sugar Alcohol Secretion from Undetoxified Lignocellulosic Biomass Hydrolysates.</title>
        <authorList>
            <consortium name="DOE Joint Genome Institute"/>
            <person name="Walker C."/>
            <person name="Ryu S."/>
            <person name="Na H."/>
            <person name="Zane M."/>
            <person name="LaButti K."/>
            <person name="Lipzen A."/>
            <person name="Haridas S."/>
            <person name="Barry K."/>
            <person name="Grigoriev I.V."/>
            <person name="Quarterman J."/>
            <person name="Slininger P."/>
            <person name="Dien B."/>
            <person name="Trinh C.T."/>
        </authorList>
    </citation>
    <scope>NUCLEOTIDE SEQUENCE [LARGE SCALE GENOMIC DNA]</scope>
    <source>
        <strain evidence="3 4">YB392</strain>
    </source>
</reference>
<organism evidence="2">
    <name type="scientific">Yarrowia lipolytica</name>
    <name type="common">Candida lipolytica</name>
    <dbReference type="NCBI Taxonomy" id="4952"/>
    <lineage>
        <taxon>Eukaryota</taxon>
        <taxon>Fungi</taxon>
        <taxon>Dikarya</taxon>
        <taxon>Ascomycota</taxon>
        <taxon>Saccharomycotina</taxon>
        <taxon>Dipodascomycetes</taxon>
        <taxon>Dipodascales</taxon>
        <taxon>Dipodascales incertae sedis</taxon>
        <taxon>Yarrowia</taxon>
    </lineage>
</organism>
<dbReference type="Proteomes" id="UP000256601">
    <property type="component" value="Unassembled WGS sequence"/>
</dbReference>